<keyword evidence="2" id="KW-0732">Signal</keyword>
<feature type="compositionally biased region" description="Low complexity" evidence="1">
    <location>
        <begin position="50"/>
        <end position="72"/>
    </location>
</feature>
<evidence type="ECO:0008006" key="5">
    <source>
        <dbReference type="Google" id="ProtNLM"/>
    </source>
</evidence>
<evidence type="ECO:0000313" key="3">
    <source>
        <dbReference type="EMBL" id="CAB3745954.1"/>
    </source>
</evidence>
<feature type="signal peptide" evidence="2">
    <location>
        <begin position="1"/>
        <end position="20"/>
    </location>
</feature>
<evidence type="ECO:0000256" key="2">
    <source>
        <dbReference type="SAM" id="SignalP"/>
    </source>
</evidence>
<reference evidence="3 4" key="1">
    <citation type="submission" date="2020-04" db="EMBL/GenBank/DDBJ databases">
        <authorList>
            <person name="De Canck E."/>
        </authorList>
    </citation>
    <scope>NUCLEOTIDE SEQUENCE [LARGE SCALE GENOMIC DNA]</scope>
    <source>
        <strain evidence="3 4">LMG 29739</strain>
    </source>
</reference>
<dbReference type="EMBL" id="CADIKF010000001">
    <property type="protein sequence ID" value="CAB3745954.1"/>
    <property type="molecule type" value="Genomic_DNA"/>
</dbReference>
<keyword evidence="4" id="KW-1185">Reference proteome</keyword>
<dbReference type="PROSITE" id="PS51257">
    <property type="entry name" value="PROKAR_LIPOPROTEIN"/>
    <property type="match status" value="1"/>
</dbReference>
<evidence type="ECO:0000256" key="1">
    <source>
        <dbReference type="SAM" id="MobiDB-lite"/>
    </source>
</evidence>
<accession>A0A6J5CYA4</accession>
<dbReference type="RefSeq" id="WP_175108746.1">
    <property type="nucleotide sequence ID" value="NZ_CADIKF010000001.1"/>
</dbReference>
<dbReference type="Proteomes" id="UP000494329">
    <property type="component" value="Unassembled WGS sequence"/>
</dbReference>
<gene>
    <name evidence="3" type="ORF">LMG29739_00065</name>
</gene>
<feature type="region of interest" description="Disordered" evidence="1">
    <location>
        <begin position="24"/>
        <end position="72"/>
    </location>
</feature>
<evidence type="ECO:0000313" key="4">
    <source>
        <dbReference type="Proteomes" id="UP000494329"/>
    </source>
</evidence>
<organism evidence="3 4">
    <name type="scientific">Paraburkholderia solisilvae</name>
    <dbReference type="NCBI Taxonomy" id="624376"/>
    <lineage>
        <taxon>Bacteria</taxon>
        <taxon>Pseudomonadati</taxon>
        <taxon>Pseudomonadota</taxon>
        <taxon>Betaproteobacteria</taxon>
        <taxon>Burkholderiales</taxon>
        <taxon>Burkholderiaceae</taxon>
        <taxon>Paraburkholderia</taxon>
    </lineage>
</organism>
<sequence length="72" mass="6955">MKRFAYIAIAAAAFAFGTTACKKAHDAGNDSMSAGSSHITASNGQSGTVTDTSMASAPAAAAKDGASPGSSQ</sequence>
<feature type="chain" id="PRO_5026981907" description="Lipoprotein" evidence="2">
    <location>
        <begin position="21"/>
        <end position="72"/>
    </location>
</feature>
<dbReference type="AlphaFoldDB" id="A0A6J5CYA4"/>
<feature type="compositionally biased region" description="Polar residues" evidence="1">
    <location>
        <begin position="30"/>
        <end position="49"/>
    </location>
</feature>
<protein>
    <recommendedName>
        <fullName evidence="5">Lipoprotein</fullName>
    </recommendedName>
</protein>
<name>A0A6J5CYA4_9BURK</name>
<proteinExistence type="predicted"/>